<sequence>MPQEQGRRLSEVARVLEKPDGMMSSDFHRIELVANRMDIHWDPWQRGLLWILFSRGEDGRYACGDGGLTVSSPRQIGKTYTIGTAMFVRCMLHPGLKVIWTAHHTRTTNETFDDMQALANSPSVARHIDHVRKANGQQEIVFANGSVIMFGAREKGFGRGLHGADVEVFDEAQILSENATANMIPAMNTSPDPLVVFLGNPPKPGDPCDVFTGKRRLALDHHLTGGAYIELAADHNADSDDHEAWMQANPSYPLRTKEQAILRMRQLLQEDSFRREALGIWDETGSAGVISRDTWDATTILERPDGGTTSFGVDMPPDRSEISIGACARYPDGTAHVELAECRSTHEHGTMWAVDWLAERWPHTAAIVIDSQSPALSLLPDLRARHMKVTVTGTRELGQATGRMLDMLTAHTITHLPDTAQPALADAALSVTLRGIGSGGMTAWQRAGSDVDISPLVAVTLALHGAFTSKRHPGRRQTVG</sequence>
<evidence type="ECO:0000313" key="2">
    <source>
        <dbReference type="Proteomes" id="UP000029003"/>
    </source>
</evidence>
<protein>
    <submittedName>
        <fullName evidence="1">Phage Terminase</fullName>
    </submittedName>
</protein>
<evidence type="ECO:0000313" key="1">
    <source>
        <dbReference type="EMBL" id="KFJ02647.1"/>
    </source>
</evidence>
<dbReference type="InterPro" id="IPR027417">
    <property type="entry name" value="P-loop_NTPase"/>
</dbReference>
<name>A0A087E4E6_9BIFI</name>
<dbReference type="Gene3D" id="3.40.50.300">
    <property type="entry name" value="P-loop containing nucleotide triphosphate hydrolases"/>
    <property type="match status" value="1"/>
</dbReference>
<proteinExistence type="predicted"/>
<organism evidence="1 2">
    <name type="scientific">Bifidobacterium thermacidophilum subsp. thermacidophilum</name>
    <dbReference type="NCBI Taxonomy" id="79262"/>
    <lineage>
        <taxon>Bacteria</taxon>
        <taxon>Bacillati</taxon>
        <taxon>Actinomycetota</taxon>
        <taxon>Actinomycetes</taxon>
        <taxon>Bifidobacteriales</taxon>
        <taxon>Bifidobacteriaceae</taxon>
        <taxon>Bifidobacterium</taxon>
    </lineage>
</organism>
<dbReference type="OrthoDB" id="3188010at2"/>
<dbReference type="EMBL" id="JGZT01000006">
    <property type="protein sequence ID" value="KFJ02647.1"/>
    <property type="molecule type" value="Genomic_DNA"/>
</dbReference>
<comment type="caution">
    <text evidence="1">The sequence shown here is derived from an EMBL/GenBank/DDBJ whole genome shotgun (WGS) entry which is preliminary data.</text>
</comment>
<gene>
    <name evidence="1" type="ORF">THER5_1110</name>
</gene>
<reference evidence="1 2" key="1">
    <citation type="submission" date="2014-03" db="EMBL/GenBank/DDBJ databases">
        <title>Genomics of Bifidobacteria.</title>
        <authorList>
            <person name="Ventura M."/>
            <person name="Milani C."/>
            <person name="Lugli G.A."/>
        </authorList>
    </citation>
    <scope>NUCLEOTIDE SEQUENCE [LARGE SCALE GENOMIC DNA]</scope>
    <source>
        <strain evidence="1 2">LMG 21395</strain>
    </source>
</reference>
<dbReference type="AlphaFoldDB" id="A0A087E4E6"/>
<accession>A0A087E4E6</accession>
<dbReference type="Proteomes" id="UP000029003">
    <property type="component" value="Unassembled WGS sequence"/>
</dbReference>
<dbReference type="RefSeq" id="WP_033520434.1">
    <property type="nucleotide sequence ID" value="NZ_JGZT01000006.1"/>
</dbReference>